<dbReference type="Proteomes" id="UP000778262">
    <property type="component" value="Unassembled WGS sequence"/>
</dbReference>
<evidence type="ECO:0000313" key="1">
    <source>
        <dbReference type="EMBL" id="NCH90077.1"/>
    </source>
</evidence>
<reference evidence="1" key="1">
    <citation type="submission" date="2018-11" db="EMBL/GenBank/DDBJ databases">
        <title>Genomics analysis of Putative Virulence Factors on Adhesion and Cytotoxicity for Cronobacter spp.</title>
        <authorList>
            <person name="Cui J."/>
        </authorList>
    </citation>
    <scope>NUCLEOTIDE SEQUENCE</scope>
    <source>
        <strain evidence="1">SD69</strain>
    </source>
</reference>
<comment type="caution">
    <text evidence="1">The sequence shown here is derived from an EMBL/GenBank/DDBJ whole genome shotgun (WGS) entry which is preliminary data.</text>
</comment>
<sequence length="21" mass="2279">MSVNTLSILASRSEMSVARII</sequence>
<gene>
    <name evidence="1" type="ORF">EHJ13_21980</name>
</gene>
<evidence type="ECO:0000313" key="2">
    <source>
        <dbReference type="Proteomes" id="UP000778262"/>
    </source>
</evidence>
<dbReference type="AlphaFoldDB" id="A0A9Q4T700"/>
<dbReference type="EMBL" id="RPBY01000016">
    <property type="protein sequence ID" value="NCH90077.1"/>
    <property type="molecule type" value="Genomic_DNA"/>
</dbReference>
<protein>
    <submittedName>
        <fullName evidence="1">Uncharacterized protein</fullName>
    </submittedName>
</protein>
<name>A0A9Q4T700_9ENTR</name>
<accession>A0A9Q4T700</accession>
<dbReference type="AntiFam" id="ANF00265">
    <property type="entry name" value="Borrelia repeat"/>
</dbReference>
<proteinExistence type="predicted"/>
<organism evidence="1 2">
    <name type="scientific">Cronobacter dublinensis</name>
    <dbReference type="NCBI Taxonomy" id="413497"/>
    <lineage>
        <taxon>Bacteria</taxon>
        <taxon>Pseudomonadati</taxon>
        <taxon>Pseudomonadota</taxon>
        <taxon>Gammaproteobacteria</taxon>
        <taxon>Enterobacterales</taxon>
        <taxon>Enterobacteriaceae</taxon>
        <taxon>Cronobacter</taxon>
    </lineage>
</organism>